<gene>
    <name evidence="2" type="ORF">H4219_006293</name>
</gene>
<evidence type="ECO:0000313" key="2">
    <source>
        <dbReference type="EMBL" id="KAJ1910034.1"/>
    </source>
</evidence>
<feature type="chain" id="PRO_5040755359" evidence="1">
    <location>
        <begin position="24"/>
        <end position="122"/>
    </location>
</feature>
<comment type="caution">
    <text evidence="2">The sequence shown here is derived from an EMBL/GenBank/DDBJ whole genome shotgun (WGS) entry which is preliminary data.</text>
</comment>
<feature type="signal peptide" evidence="1">
    <location>
        <begin position="1"/>
        <end position="23"/>
    </location>
</feature>
<accession>A0A9W7ZJZ0</accession>
<sequence>MKLSFSVVPFITALILGAASVFADDFVQAFKSFQSVITGSGASPTVDANSLPKLIELTKSLQSPEQESIIRNLQDSNKQQQGYALDRIGLALYTKLSRYPEINDADIKYALNWCIVARGQLY</sequence>
<keyword evidence="3" id="KW-1185">Reference proteome</keyword>
<name>A0A9W7ZJZ0_9FUNG</name>
<dbReference type="AlphaFoldDB" id="A0A9W7ZJZ0"/>
<keyword evidence="1" id="KW-0732">Signal</keyword>
<protein>
    <submittedName>
        <fullName evidence="2">Uncharacterized protein</fullName>
    </submittedName>
</protein>
<organism evidence="2 3">
    <name type="scientific">Mycoemilia scoparia</name>
    <dbReference type="NCBI Taxonomy" id="417184"/>
    <lineage>
        <taxon>Eukaryota</taxon>
        <taxon>Fungi</taxon>
        <taxon>Fungi incertae sedis</taxon>
        <taxon>Zoopagomycota</taxon>
        <taxon>Kickxellomycotina</taxon>
        <taxon>Kickxellomycetes</taxon>
        <taxon>Kickxellales</taxon>
        <taxon>Kickxellaceae</taxon>
        <taxon>Mycoemilia</taxon>
    </lineage>
</organism>
<evidence type="ECO:0000256" key="1">
    <source>
        <dbReference type="SAM" id="SignalP"/>
    </source>
</evidence>
<proteinExistence type="predicted"/>
<dbReference type="Proteomes" id="UP001150538">
    <property type="component" value="Unassembled WGS sequence"/>
</dbReference>
<dbReference type="EMBL" id="JANBPU010000641">
    <property type="protein sequence ID" value="KAJ1910034.1"/>
    <property type="molecule type" value="Genomic_DNA"/>
</dbReference>
<reference evidence="2" key="1">
    <citation type="submission" date="2022-07" db="EMBL/GenBank/DDBJ databases">
        <title>Phylogenomic reconstructions and comparative analyses of Kickxellomycotina fungi.</title>
        <authorList>
            <person name="Reynolds N.K."/>
            <person name="Stajich J.E."/>
            <person name="Barry K."/>
            <person name="Grigoriev I.V."/>
            <person name="Crous P."/>
            <person name="Smith M.E."/>
        </authorList>
    </citation>
    <scope>NUCLEOTIDE SEQUENCE</scope>
    <source>
        <strain evidence="2">NBRC 100468</strain>
    </source>
</reference>
<evidence type="ECO:0000313" key="3">
    <source>
        <dbReference type="Proteomes" id="UP001150538"/>
    </source>
</evidence>